<dbReference type="Proteomes" id="UP001209540">
    <property type="component" value="Unassembled WGS sequence"/>
</dbReference>
<reference evidence="1" key="1">
    <citation type="journal article" date="2022" name="IScience">
        <title>Evolution of zygomycete secretomes and the origins of terrestrial fungal ecologies.</title>
        <authorList>
            <person name="Chang Y."/>
            <person name="Wang Y."/>
            <person name="Mondo S."/>
            <person name="Ahrendt S."/>
            <person name="Andreopoulos W."/>
            <person name="Barry K."/>
            <person name="Beard J."/>
            <person name="Benny G.L."/>
            <person name="Blankenship S."/>
            <person name="Bonito G."/>
            <person name="Cuomo C."/>
            <person name="Desiro A."/>
            <person name="Gervers K.A."/>
            <person name="Hundley H."/>
            <person name="Kuo A."/>
            <person name="LaButti K."/>
            <person name="Lang B.F."/>
            <person name="Lipzen A."/>
            <person name="O'Donnell K."/>
            <person name="Pangilinan J."/>
            <person name="Reynolds N."/>
            <person name="Sandor L."/>
            <person name="Smith M.E."/>
            <person name="Tsang A."/>
            <person name="Grigoriev I.V."/>
            <person name="Stajich J.E."/>
            <person name="Spatafora J.W."/>
        </authorList>
    </citation>
    <scope>NUCLEOTIDE SEQUENCE</scope>
    <source>
        <strain evidence="1">RSA 2281</strain>
    </source>
</reference>
<reference evidence="1" key="2">
    <citation type="submission" date="2023-02" db="EMBL/GenBank/DDBJ databases">
        <authorList>
            <consortium name="DOE Joint Genome Institute"/>
            <person name="Mondo S.J."/>
            <person name="Chang Y."/>
            <person name="Wang Y."/>
            <person name="Ahrendt S."/>
            <person name="Andreopoulos W."/>
            <person name="Barry K."/>
            <person name="Beard J."/>
            <person name="Benny G.L."/>
            <person name="Blankenship S."/>
            <person name="Bonito G."/>
            <person name="Cuomo C."/>
            <person name="Desiro A."/>
            <person name="Gervers K.A."/>
            <person name="Hundley H."/>
            <person name="Kuo A."/>
            <person name="LaButti K."/>
            <person name="Lang B.F."/>
            <person name="Lipzen A."/>
            <person name="O'Donnell K."/>
            <person name="Pangilinan J."/>
            <person name="Reynolds N."/>
            <person name="Sandor L."/>
            <person name="Smith M.W."/>
            <person name="Tsang A."/>
            <person name="Grigoriev I.V."/>
            <person name="Stajich J.E."/>
            <person name="Spatafora J.W."/>
        </authorList>
    </citation>
    <scope>NUCLEOTIDE SEQUENCE</scope>
    <source>
        <strain evidence="1">RSA 2281</strain>
    </source>
</reference>
<accession>A0AAD5KC07</accession>
<evidence type="ECO:0000313" key="1">
    <source>
        <dbReference type="EMBL" id="KAI9278441.1"/>
    </source>
</evidence>
<organism evidence="1 2">
    <name type="scientific">Phascolomyces articulosus</name>
    <dbReference type="NCBI Taxonomy" id="60185"/>
    <lineage>
        <taxon>Eukaryota</taxon>
        <taxon>Fungi</taxon>
        <taxon>Fungi incertae sedis</taxon>
        <taxon>Mucoromycota</taxon>
        <taxon>Mucoromycotina</taxon>
        <taxon>Mucoromycetes</taxon>
        <taxon>Mucorales</taxon>
        <taxon>Lichtheimiaceae</taxon>
        <taxon>Phascolomyces</taxon>
    </lineage>
</organism>
<evidence type="ECO:0000313" key="2">
    <source>
        <dbReference type="Proteomes" id="UP001209540"/>
    </source>
</evidence>
<protein>
    <submittedName>
        <fullName evidence="1">Uncharacterized protein</fullName>
    </submittedName>
</protein>
<comment type="caution">
    <text evidence="1">The sequence shown here is derived from an EMBL/GenBank/DDBJ whole genome shotgun (WGS) entry which is preliminary data.</text>
</comment>
<dbReference type="EMBL" id="JAIXMP010000001">
    <property type="protein sequence ID" value="KAI9278441.1"/>
    <property type="molecule type" value="Genomic_DNA"/>
</dbReference>
<name>A0AAD5KC07_9FUNG</name>
<sequence length="365" mass="42125">MQNNLFLCNINEHECDPINKDISINIVQQQISERGTMLGNDEVIFRNNTSTNHHYSSTEKIISSSNDQSLIQQSSSTNTKKGLCRFVIINEPLYLHLNHIWMQRVDPYDQWSNRSIWDNCFSMINERNQDSIELVYIKNDIIAMRSLNTWYNSGHIASNLRELHLYDGGFYGSEIRGKVAGPFNDKISNNILIKLLPCLPVLEAISIFEATSYCSYDRQRWGLDHPFSFHSKMGSLYVDDVVLKKLAKHCHQIHCIKVNGYYSRLYTSKGVFSLAEDINPAVDSNDLILLSRKLPITYLDMYIPPNIILPLVKRMNSLKELNLRGKIWGSIIVQDDVISPEDYREVKTILNDRGGSLNIFLRWES</sequence>
<proteinExistence type="predicted"/>
<gene>
    <name evidence="1" type="ORF">BDA99DRAFT_554075</name>
</gene>
<keyword evidence="2" id="KW-1185">Reference proteome</keyword>
<dbReference type="AlphaFoldDB" id="A0AAD5KC07"/>